<protein>
    <recommendedName>
        <fullName evidence="3">ATP-grasp domain-containing protein</fullName>
    </recommendedName>
</protein>
<dbReference type="KEGG" id="psl:Psta_2518"/>
<keyword evidence="2" id="KW-1185">Reference proteome</keyword>
<dbReference type="InterPro" id="IPR053191">
    <property type="entry name" value="DcsG_Biosynth_Enzyme"/>
</dbReference>
<dbReference type="EMBL" id="CP001848">
    <property type="protein sequence ID" value="ADB17187.1"/>
    <property type="molecule type" value="Genomic_DNA"/>
</dbReference>
<reference evidence="1 2" key="1">
    <citation type="journal article" date="2009" name="Stand. Genomic Sci.">
        <title>Complete genome sequence of Pirellula staleyi type strain (ATCC 27377).</title>
        <authorList>
            <person name="Clum A."/>
            <person name="Tindall B.J."/>
            <person name="Sikorski J."/>
            <person name="Ivanova N."/>
            <person name="Mavrommatis K."/>
            <person name="Lucas S."/>
            <person name="Glavina del Rio T."/>
            <person name="Nolan M."/>
            <person name="Chen F."/>
            <person name="Tice H."/>
            <person name="Pitluck S."/>
            <person name="Cheng J.F."/>
            <person name="Chertkov O."/>
            <person name="Brettin T."/>
            <person name="Han C."/>
            <person name="Detter J.C."/>
            <person name="Kuske C."/>
            <person name="Bruce D."/>
            <person name="Goodwin L."/>
            <person name="Ovchinikova G."/>
            <person name="Pati A."/>
            <person name="Mikhailova N."/>
            <person name="Chen A."/>
            <person name="Palaniappan K."/>
            <person name="Land M."/>
            <person name="Hauser L."/>
            <person name="Chang Y.J."/>
            <person name="Jeffries C.D."/>
            <person name="Chain P."/>
            <person name="Rohde M."/>
            <person name="Goker M."/>
            <person name="Bristow J."/>
            <person name="Eisen J.A."/>
            <person name="Markowitz V."/>
            <person name="Hugenholtz P."/>
            <person name="Kyrpides N.C."/>
            <person name="Klenk H.P."/>
            <person name="Lapidus A."/>
        </authorList>
    </citation>
    <scope>NUCLEOTIDE SEQUENCE [LARGE SCALE GENOMIC DNA]</scope>
    <source>
        <strain evidence="2">ATCC 27377 / DSM 6068 / ICPB 4128</strain>
    </source>
</reference>
<dbReference type="STRING" id="530564.Psta_2518"/>
<accession>D2R5K5</accession>
<dbReference type="HOGENOM" id="CLU_070819_0_0_0"/>
<dbReference type="SUPFAM" id="SSF56059">
    <property type="entry name" value="Glutathione synthetase ATP-binding domain-like"/>
    <property type="match status" value="1"/>
</dbReference>
<name>D2R5K5_PIRSD</name>
<evidence type="ECO:0008006" key="3">
    <source>
        <dbReference type="Google" id="ProtNLM"/>
    </source>
</evidence>
<dbReference type="Proteomes" id="UP000001887">
    <property type="component" value="Chromosome"/>
</dbReference>
<evidence type="ECO:0000313" key="2">
    <source>
        <dbReference type="Proteomes" id="UP000001887"/>
    </source>
</evidence>
<dbReference type="PANTHER" id="PTHR39217">
    <property type="match status" value="1"/>
</dbReference>
<gene>
    <name evidence="1" type="ordered locus">Psta_2518</name>
</gene>
<sequence>MPLHVARVALLTEARYTASVAAEGDWYLGNILSDDQLLQTALARHGIWSERLDWASPDVDWSKFDVAVFRTTWDYFDRRSQFTRWLNQVRTQTRLCNDAALVTWNMDKHYLADLEARGIPVVPTKFVERGSSPKLAALLDETGWAEAIIKPCVSGAARHTYRVNHTSAASLQPTVEKLLLDESLLLQPFQTSVLEQGEDTLMIVGGQFTHAVRKLPKRGDFRVQDDHGGTVHPYEPPPAQIEFAQRAMAACDPAPVYGRVDIVRDHQGNYVVMELELIEPELWLRHHTPAATALADAIAQVVLG</sequence>
<dbReference type="Gene3D" id="3.30.470.20">
    <property type="entry name" value="ATP-grasp fold, B domain"/>
    <property type="match status" value="1"/>
</dbReference>
<organism evidence="1 2">
    <name type="scientific">Pirellula staleyi (strain ATCC 27377 / DSM 6068 / ICPB 4128)</name>
    <name type="common">Pirella staleyi</name>
    <dbReference type="NCBI Taxonomy" id="530564"/>
    <lineage>
        <taxon>Bacteria</taxon>
        <taxon>Pseudomonadati</taxon>
        <taxon>Planctomycetota</taxon>
        <taxon>Planctomycetia</taxon>
        <taxon>Pirellulales</taxon>
        <taxon>Pirellulaceae</taxon>
        <taxon>Pirellula</taxon>
    </lineage>
</organism>
<dbReference type="OrthoDB" id="3373978at2"/>
<dbReference type="PANTHER" id="PTHR39217:SF1">
    <property type="entry name" value="GLUTATHIONE SYNTHETASE"/>
    <property type="match status" value="1"/>
</dbReference>
<dbReference type="eggNOG" id="COG0189">
    <property type="taxonomic scope" value="Bacteria"/>
</dbReference>
<proteinExistence type="predicted"/>
<evidence type="ECO:0000313" key="1">
    <source>
        <dbReference type="EMBL" id="ADB17187.1"/>
    </source>
</evidence>
<dbReference type="AlphaFoldDB" id="D2R5K5"/>